<evidence type="ECO:0000313" key="4">
    <source>
        <dbReference type="Proteomes" id="UP000615446"/>
    </source>
</evidence>
<dbReference type="Gene3D" id="1.10.510.10">
    <property type="entry name" value="Transferase(Phosphotransferase) domain 1"/>
    <property type="match status" value="1"/>
</dbReference>
<dbReference type="Pfam" id="PF07714">
    <property type="entry name" value="PK_Tyr_Ser-Thr"/>
    <property type="match status" value="1"/>
</dbReference>
<name>A0A8H3LDA7_9GLOM</name>
<dbReference type="SUPFAM" id="SSF56112">
    <property type="entry name" value="Protein kinase-like (PK-like)"/>
    <property type="match status" value="1"/>
</dbReference>
<reference evidence="3" key="1">
    <citation type="submission" date="2019-10" db="EMBL/GenBank/DDBJ databases">
        <title>Conservation and host-specific expression of non-tandemly repeated heterogenous ribosome RNA gene in arbuscular mycorrhizal fungi.</title>
        <authorList>
            <person name="Maeda T."/>
            <person name="Kobayashi Y."/>
            <person name="Nakagawa T."/>
            <person name="Ezawa T."/>
            <person name="Yamaguchi K."/>
            <person name="Bino T."/>
            <person name="Nishimoto Y."/>
            <person name="Shigenobu S."/>
            <person name="Kawaguchi M."/>
        </authorList>
    </citation>
    <scope>NUCLEOTIDE SEQUENCE</scope>
    <source>
        <strain evidence="3">HR1</strain>
    </source>
</reference>
<dbReference type="InterPro" id="IPR001245">
    <property type="entry name" value="Ser-Thr/Tyr_kinase_cat_dom"/>
</dbReference>
<organism evidence="3 4">
    <name type="scientific">Rhizophagus clarus</name>
    <dbReference type="NCBI Taxonomy" id="94130"/>
    <lineage>
        <taxon>Eukaryota</taxon>
        <taxon>Fungi</taxon>
        <taxon>Fungi incertae sedis</taxon>
        <taxon>Mucoromycota</taxon>
        <taxon>Glomeromycotina</taxon>
        <taxon>Glomeromycetes</taxon>
        <taxon>Glomerales</taxon>
        <taxon>Glomeraceae</taxon>
        <taxon>Rhizophagus</taxon>
    </lineage>
</organism>
<sequence>MSSQDSEDNIDHSEMSSQDSKYNSEISSSQGIVSNTILSRDSEDNTIDHAEMSPQDSEYNSSPQDNEDDTDHLEFFVKNFTNWTKTGKNSFMTVYLAKWKDGPLVHMESKWKKEYKRNSNEKVALTCFHSIQNPIETLINEFYRIYGISQNPDTSDYILIQNNSMNLINCISGNRQIDDFIQEMQLNSNEYKNLIFEWIPYNQFSKFKRIGKNSFITAYSAIWKDGPYYKHIEVRCSNKEVVLKCLHNSENPIKSLINEVKDSKKKFNSIPFKIYGISQNPDTNDYILVQNNILWEICNNFMNLMNWKSGNKQIDYFIREMQLSMNECEGCVFEWIPYNQFEEVKVTGKNRSMIVYSAIWKNGPLSYNYEYTRYSNKIIALKCLYNTQNSIKSLINEIKKHLKNKFCCQLYGISKDPNTNNYILVLNDFINLINWMSGNEQIDYFIQEMQFNMNKYDVDFEWIPYDQFKEIKETDRKGFITEYLAIWKKGPLYYDLNYRNYKRDLYKEVSLKYLHNSQYLIEFLLEEENMWDKKYTRDSNKNVALKDLHISQNSIEYLINEVKNYSIKSLGRKIYGISKNPDTNNYILVQNDFINLINWMSGNEKIDYLIQEMQLNMDGHEGIVFEWIPYNQFREIKETEKNGKPDMRVTLECFDNSQNSIESLIDEEMQLKNKDYRDIIFKWIPYNQFSEIKETGKNDFMAVYSAIWKDGPLCYNYIYKSYRREPNKEIALKRLYNSQNPVEYLINEVKKHSTEKIGYELFKIYGISKNPDTNDYVLVQNDFINLINWMSGNEKIDYFIKEMQLNTNEYENTVFEWIPYNQFCKIKETGRNCFMTTYSSIWKDGPLHKKYGWDRKYTRNLNKEVILKCLHISQNPIESLINEVKIHSTKKFGCKLFKIYGISQNPSTTDYILVQNNIIWSSEIKEIDDFVQEMQLNTNYDYRNYMRDSNREITLKYLHSLQNPIESLINEAKKYLTKNHDGKIHKIYGISQNPDTRDFILILNQISGNIKIDDFIQEMQLNINDTDIGFKWIPYNQFNEIKKIGEGGFSTIYSAIWKNGPSLNLENHNGNSSNKVALKCLKNSQNLSELLSEVKAYSTEAIDYNKGILKVYGISQDPDTNSYIIVLHYAKGGNFDNWININENYKYFDWENKIQTLCNIVNGLKEIHEKKMVHRDFHTGNILFDKPFIEDNNKIYISDMGLCGEVGNKDYTKIYGVMPYMAPEVLRGKPYTQAADIYSFGMIMYFVATGKQPFGSRAHDHNLVLDIYNGNRPEINEPEAPISYINIMKKCLDSKLENRPDIIELNELLWSITIRKSEIEEAENYRISQLPSIMEDRQKTSHQQAVYHLDYSIVLQNV</sequence>
<dbReference type="GO" id="GO:0004674">
    <property type="term" value="F:protein serine/threonine kinase activity"/>
    <property type="evidence" value="ECO:0007669"/>
    <property type="project" value="TreeGrafter"/>
</dbReference>
<comment type="caution">
    <text evidence="3">The sequence shown here is derived from an EMBL/GenBank/DDBJ whole genome shotgun (WGS) entry which is preliminary data.</text>
</comment>
<feature type="compositionally biased region" description="Polar residues" evidence="1">
    <location>
        <begin position="15"/>
        <end position="39"/>
    </location>
</feature>
<dbReference type="Proteomes" id="UP000615446">
    <property type="component" value="Unassembled WGS sequence"/>
</dbReference>
<dbReference type="EMBL" id="BLAL01000071">
    <property type="protein sequence ID" value="GES83641.1"/>
    <property type="molecule type" value="Genomic_DNA"/>
</dbReference>
<feature type="compositionally biased region" description="Basic and acidic residues" evidence="1">
    <location>
        <begin position="40"/>
        <end position="51"/>
    </location>
</feature>
<dbReference type="GO" id="GO:0005524">
    <property type="term" value="F:ATP binding"/>
    <property type="evidence" value="ECO:0007669"/>
    <property type="project" value="InterPro"/>
</dbReference>
<feature type="domain" description="Protein kinase" evidence="2">
    <location>
        <begin position="1038"/>
        <end position="1309"/>
    </location>
</feature>
<keyword evidence="3" id="KW-0808">Transferase</keyword>
<dbReference type="InterPro" id="IPR000719">
    <property type="entry name" value="Prot_kinase_dom"/>
</dbReference>
<gene>
    <name evidence="3" type="ORF">RCL2_001079800</name>
</gene>
<protein>
    <submittedName>
        <fullName evidence="3">Kinase-like domain-containing protein</fullName>
    </submittedName>
</protein>
<evidence type="ECO:0000313" key="3">
    <source>
        <dbReference type="EMBL" id="GES83641.1"/>
    </source>
</evidence>
<dbReference type="PANTHER" id="PTHR44329">
    <property type="entry name" value="SERINE/THREONINE-PROTEIN KINASE TNNI3K-RELATED"/>
    <property type="match status" value="1"/>
</dbReference>
<accession>A0A8H3LDA7</accession>
<proteinExistence type="predicted"/>
<evidence type="ECO:0000259" key="2">
    <source>
        <dbReference type="PROSITE" id="PS50011"/>
    </source>
</evidence>
<feature type="compositionally biased region" description="Polar residues" evidence="1">
    <location>
        <begin position="54"/>
        <end position="64"/>
    </location>
</feature>
<dbReference type="InterPro" id="IPR011009">
    <property type="entry name" value="Kinase-like_dom_sf"/>
</dbReference>
<dbReference type="InterPro" id="IPR051681">
    <property type="entry name" value="Ser/Thr_Kinases-Pseudokinases"/>
</dbReference>
<dbReference type="PROSITE" id="PS50011">
    <property type="entry name" value="PROTEIN_KINASE_DOM"/>
    <property type="match status" value="1"/>
</dbReference>
<evidence type="ECO:0000256" key="1">
    <source>
        <dbReference type="SAM" id="MobiDB-lite"/>
    </source>
</evidence>
<feature type="region of interest" description="Disordered" evidence="1">
    <location>
        <begin position="1"/>
        <end position="68"/>
    </location>
</feature>
<dbReference type="OrthoDB" id="2337603at2759"/>
<keyword evidence="3" id="KW-0418">Kinase</keyword>